<reference evidence="1 2" key="1">
    <citation type="journal article" date="2023" name="ACS Omega">
        <title>Identification of the Neoaspergillic Acid Biosynthesis Gene Cluster by Establishing an In Vitro CRISPR-Ribonucleoprotein Genetic System in Aspergillus melleus.</title>
        <authorList>
            <person name="Yuan B."/>
            <person name="Grau M.F."/>
            <person name="Murata R.M."/>
            <person name="Torok T."/>
            <person name="Venkateswaran K."/>
            <person name="Stajich J.E."/>
            <person name="Wang C.C.C."/>
        </authorList>
    </citation>
    <scope>NUCLEOTIDE SEQUENCE [LARGE SCALE GENOMIC DNA]</scope>
    <source>
        <strain evidence="1 2">IMV 1140</strain>
    </source>
</reference>
<gene>
    <name evidence="1" type="ORF">N8T08_002636</name>
</gene>
<evidence type="ECO:0000313" key="2">
    <source>
        <dbReference type="Proteomes" id="UP001177260"/>
    </source>
</evidence>
<dbReference type="EMBL" id="JAOPJF010000153">
    <property type="protein sequence ID" value="KAK1138404.1"/>
    <property type="molecule type" value="Genomic_DNA"/>
</dbReference>
<organism evidence="1 2">
    <name type="scientific">Aspergillus melleus</name>
    <dbReference type="NCBI Taxonomy" id="138277"/>
    <lineage>
        <taxon>Eukaryota</taxon>
        <taxon>Fungi</taxon>
        <taxon>Dikarya</taxon>
        <taxon>Ascomycota</taxon>
        <taxon>Pezizomycotina</taxon>
        <taxon>Eurotiomycetes</taxon>
        <taxon>Eurotiomycetidae</taxon>
        <taxon>Eurotiales</taxon>
        <taxon>Aspergillaceae</taxon>
        <taxon>Aspergillus</taxon>
        <taxon>Aspergillus subgen. Circumdati</taxon>
    </lineage>
</organism>
<dbReference type="Proteomes" id="UP001177260">
    <property type="component" value="Unassembled WGS sequence"/>
</dbReference>
<protein>
    <submittedName>
        <fullName evidence="1">Uncharacterized protein</fullName>
    </submittedName>
</protein>
<accession>A0ACC3ALP6</accession>
<sequence>MGHELDQDQKLALETFFRLCKEDDLLGRPDGMGDRDALDAINDETALIRFLRARKFDPEIAINQFFEANLFRKENRVFEVYDGIRVQDYETAGGAYPQWIGRLDKRGLPIFFVNTANVRTTLLGYGNCNYGYVPRPSDSDSDSPPAEAAPQQERVDVLQLGSVMFDSYSRFVFPLCSMVTRRRVTSSVIVVDATTLSLKQGFDIRNFVKEASWLLTTCYPETVDKIFVCNCPSYFGAIWKLLKSWVDPITAAKLVFLSPAEVYPALKEHIHDDDLPTQVGGKLEFEHGRPADLGDAFKKTLGREQLAAGPHKWVYDEKGGMSAVAVGSVDGKLRYEVVATLNELGDSGLEG</sequence>
<proteinExistence type="predicted"/>
<evidence type="ECO:0000313" key="1">
    <source>
        <dbReference type="EMBL" id="KAK1138404.1"/>
    </source>
</evidence>
<comment type="caution">
    <text evidence="1">The sequence shown here is derived from an EMBL/GenBank/DDBJ whole genome shotgun (WGS) entry which is preliminary data.</text>
</comment>
<name>A0ACC3ALP6_9EURO</name>
<keyword evidence="2" id="KW-1185">Reference proteome</keyword>